<gene>
    <name evidence="21" type="primary">XK-RPE</name>
    <name evidence="21" type="ORF">MICPUCDRAFT_57366</name>
</gene>
<dbReference type="AlphaFoldDB" id="C1MQP7"/>
<accession>C1MQP7</accession>
<comment type="pathway">
    <text evidence="6">Polyol metabolism; glycerol degradation via glycerol kinase pathway; sn-glycerol 3-phosphate from glycerol: step 1/1.</text>
</comment>
<feature type="domain" description="Carbohydrate kinase FGGY C-terminal" evidence="20">
    <location>
        <begin position="264"/>
        <end position="450"/>
    </location>
</feature>
<dbReference type="GO" id="GO:0004370">
    <property type="term" value="F:glycerol kinase activity"/>
    <property type="evidence" value="ECO:0007669"/>
    <property type="project" value="UniProtKB-EC"/>
</dbReference>
<dbReference type="Gene3D" id="3.20.20.70">
    <property type="entry name" value="Aldolase class I"/>
    <property type="match status" value="1"/>
</dbReference>
<dbReference type="GO" id="GO:0019150">
    <property type="term" value="F:D-ribulokinase activity"/>
    <property type="evidence" value="ECO:0007669"/>
    <property type="project" value="TreeGrafter"/>
</dbReference>
<dbReference type="OrthoDB" id="1927044at2759"/>
<dbReference type="OMA" id="SMPHVFN"/>
<evidence type="ECO:0000256" key="8">
    <source>
        <dbReference type="ARBA" id="ARBA00012099"/>
    </source>
</evidence>
<dbReference type="Pfam" id="PF02782">
    <property type="entry name" value="FGGY_C"/>
    <property type="match status" value="1"/>
</dbReference>
<comment type="cofactor">
    <cofactor evidence="2">
        <name>Mn(2+)</name>
        <dbReference type="ChEBI" id="CHEBI:29035"/>
    </cofactor>
</comment>
<evidence type="ECO:0000256" key="10">
    <source>
        <dbReference type="ARBA" id="ARBA00022679"/>
    </source>
</evidence>
<dbReference type="CDD" id="cd07781">
    <property type="entry name" value="ASKHA_NBD_FGGY_L-RBK"/>
    <property type="match status" value="1"/>
</dbReference>
<dbReference type="InterPro" id="IPR000056">
    <property type="entry name" value="Ribul_P_3_epim-like"/>
</dbReference>
<comment type="cofactor">
    <cofactor evidence="3">
        <name>Co(2+)</name>
        <dbReference type="ChEBI" id="CHEBI:48828"/>
    </cofactor>
</comment>
<dbReference type="PANTHER" id="PTHR43435">
    <property type="entry name" value="RIBULOKINASE"/>
    <property type="match status" value="1"/>
</dbReference>
<dbReference type="PANTHER" id="PTHR43435:SF4">
    <property type="entry name" value="FGGY CARBOHYDRATE KINASE DOMAIN-CONTAINING PROTEIN"/>
    <property type="match status" value="1"/>
</dbReference>
<dbReference type="InterPro" id="IPR005929">
    <property type="entry name" value="Ribulokinase"/>
</dbReference>
<evidence type="ECO:0000256" key="13">
    <source>
        <dbReference type="ARBA" id="ARBA00022777"/>
    </source>
</evidence>
<dbReference type="STRING" id="564608.C1MQP7"/>
<dbReference type="GO" id="GO:0005524">
    <property type="term" value="F:ATP binding"/>
    <property type="evidence" value="ECO:0007669"/>
    <property type="project" value="UniProtKB-KW"/>
</dbReference>
<reference evidence="21 22" key="1">
    <citation type="journal article" date="2009" name="Science">
        <title>Green evolution and dynamic adaptations revealed by genomes of the marine picoeukaryotes Micromonas.</title>
        <authorList>
            <person name="Worden A.Z."/>
            <person name="Lee J.H."/>
            <person name="Mock T."/>
            <person name="Rouze P."/>
            <person name="Simmons M.P."/>
            <person name="Aerts A.L."/>
            <person name="Allen A.E."/>
            <person name="Cuvelier M.L."/>
            <person name="Derelle E."/>
            <person name="Everett M.V."/>
            <person name="Foulon E."/>
            <person name="Grimwood J."/>
            <person name="Gundlach H."/>
            <person name="Henrissat B."/>
            <person name="Napoli C."/>
            <person name="McDonald S.M."/>
            <person name="Parker M.S."/>
            <person name="Rombauts S."/>
            <person name="Salamov A."/>
            <person name="Von Dassow P."/>
            <person name="Badger J.H."/>
            <person name="Coutinho P.M."/>
            <person name="Demir E."/>
            <person name="Dubchak I."/>
            <person name="Gentemann C."/>
            <person name="Eikrem W."/>
            <person name="Gready J.E."/>
            <person name="John U."/>
            <person name="Lanier W."/>
            <person name="Lindquist E.A."/>
            <person name="Lucas S."/>
            <person name="Mayer K.F."/>
            <person name="Moreau H."/>
            <person name="Not F."/>
            <person name="Otillar R."/>
            <person name="Panaud O."/>
            <person name="Pangilinan J."/>
            <person name="Paulsen I."/>
            <person name="Piegu B."/>
            <person name="Poliakov A."/>
            <person name="Robbens S."/>
            <person name="Schmutz J."/>
            <person name="Toulza E."/>
            <person name="Wyss T."/>
            <person name="Zelensky A."/>
            <person name="Zhou K."/>
            <person name="Armbrust E.V."/>
            <person name="Bhattacharya D."/>
            <person name="Goodenough U.W."/>
            <person name="Van de Peer Y."/>
            <person name="Grigoriev I.V."/>
        </authorList>
    </citation>
    <scope>NUCLEOTIDE SEQUENCE [LARGE SCALE GENOMIC DNA]</scope>
    <source>
        <strain evidence="21 22">CCMP1545</strain>
    </source>
</reference>
<dbReference type="InterPro" id="IPR018484">
    <property type="entry name" value="FGGY_N"/>
</dbReference>
<evidence type="ECO:0000256" key="6">
    <source>
        <dbReference type="ARBA" id="ARBA00005190"/>
    </source>
</evidence>
<dbReference type="GO" id="GO:0019563">
    <property type="term" value="P:glycerol catabolic process"/>
    <property type="evidence" value="ECO:0007669"/>
    <property type="project" value="UniProtKB-UniPathway"/>
</dbReference>
<dbReference type="CDD" id="cd00429">
    <property type="entry name" value="RPE"/>
    <property type="match status" value="1"/>
</dbReference>
<dbReference type="GO" id="GO:0019569">
    <property type="term" value="P:L-arabinose catabolic process to D-xylulose 5-phosphate"/>
    <property type="evidence" value="ECO:0007669"/>
    <property type="project" value="InterPro"/>
</dbReference>
<dbReference type="PROSITE" id="PS01085">
    <property type="entry name" value="RIBUL_P_3_EPIMER_1"/>
    <property type="match status" value="1"/>
</dbReference>
<organism evidence="22">
    <name type="scientific">Micromonas pusilla (strain CCMP1545)</name>
    <name type="common">Picoplanktonic green alga</name>
    <dbReference type="NCBI Taxonomy" id="564608"/>
    <lineage>
        <taxon>Eukaryota</taxon>
        <taxon>Viridiplantae</taxon>
        <taxon>Chlorophyta</taxon>
        <taxon>Mamiellophyceae</taxon>
        <taxon>Mamiellales</taxon>
        <taxon>Mamiellaceae</taxon>
        <taxon>Micromonas</taxon>
    </lineage>
</organism>
<evidence type="ECO:0000256" key="16">
    <source>
        <dbReference type="ARBA" id="ARBA00023235"/>
    </source>
</evidence>
<dbReference type="Proteomes" id="UP000001876">
    <property type="component" value="Unassembled WGS sequence"/>
</dbReference>
<keyword evidence="11" id="KW-0479">Metal-binding</keyword>
<keyword evidence="15" id="KW-0054">Arabinose catabolism</keyword>
<dbReference type="GeneID" id="9683601"/>
<dbReference type="KEGG" id="mpp:MICPUCDRAFT_57366"/>
<keyword evidence="14" id="KW-0067">ATP-binding</keyword>
<evidence type="ECO:0000256" key="7">
    <source>
        <dbReference type="ARBA" id="ARBA00009541"/>
    </source>
</evidence>
<keyword evidence="13 21" id="KW-0418">Kinase</keyword>
<dbReference type="Gene3D" id="3.30.420.40">
    <property type="match status" value="2"/>
</dbReference>
<dbReference type="RefSeq" id="XP_003057796.1">
    <property type="nucleotide sequence ID" value="XM_003057750.1"/>
</dbReference>
<proteinExistence type="inferred from homology"/>
<protein>
    <recommendedName>
        <fullName evidence="18">Pentose-5-phosphate 3-epimerase</fullName>
        <ecNumber evidence="8">2.7.1.30</ecNumber>
        <ecNumber evidence="9">5.1.3.1</ecNumber>
    </recommendedName>
</protein>
<keyword evidence="16" id="KW-0413">Isomerase</keyword>
<evidence type="ECO:0000256" key="11">
    <source>
        <dbReference type="ARBA" id="ARBA00022723"/>
    </source>
</evidence>
<dbReference type="NCBIfam" id="NF004076">
    <property type="entry name" value="PRK05581.1-4"/>
    <property type="match status" value="1"/>
</dbReference>
<keyword evidence="22" id="KW-1185">Reference proteome</keyword>
<sequence>MGSEKYVLGIDGGTGGIRAGLFAVATGEPIAFADTPYDTSYPKPGHAEQSPSDWWDGLGASSRKVLRESGIDPRDVAGVCVDTTCCTVVALDADANALRPAILWMDMRASDQTKQVLATRDPALSVNGDGAGPVSAEWMIPKALWLAQCEPETFRDAAMICEYQDYVNVKLTGRYCGSANNVAVRWHFVDGRGPPTSLLKSLNIPELLEKWPKDIVGLGDVVGALTRDAATHLGLPAGVPVAQGGADAFVAMVGLGTIEPGQLALITGSSHLHLGVTDRRFHGRGIWGTYSCALVGGHDVVEGGQTSTGSVVNWFKTLCGGGDGFYDEVNAAAAEVPPGCEGLVVQEHLQGNRTPHTDPLSRGVVSGLTLRHGRAHVFRAILEGISFGTRLIFDAMEANGYKPSEVVVAGGATRSDLWLQIHADVANVPFKRTKCADAPALGAAILAAVGAGCYATVADAARAMVHMEGVVHPRPEVHAQYARAYAAYKATYPALRRVIHRQGSEAAFATSVDDADAATDETPVAKIAPSLLAADQGDLAGEVSRMIHDGADWLHVDIMDGHFVNNLTIGPPVVAHLRARARDAFLDCHLSCSNPGSLIDGLAAARASSVTFHIEAVGGGDGDGDATSEAAALAATIRARGMRAAVALKPSTPIETVFPLVDADAVDMVLCLTVEPGFGGQKFTASVCDKVRALRRRRPRLDIQVDGGLNEDTVVAAACAGANVVVAGSAVFGSDDPGRVIRGLRRAVVDARRTKPWLG</sequence>
<evidence type="ECO:0000259" key="20">
    <source>
        <dbReference type="Pfam" id="PF02782"/>
    </source>
</evidence>
<keyword evidence="12" id="KW-0547">Nucleotide-binding</keyword>
<dbReference type="eggNOG" id="KOG2517">
    <property type="taxonomic scope" value="Eukaryota"/>
</dbReference>
<dbReference type="InterPro" id="IPR018483">
    <property type="entry name" value="Carb_kinase_FGGY_CS"/>
</dbReference>
<evidence type="ECO:0000256" key="3">
    <source>
        <dbReference type="ARBA" id="ARBA00001941"/>
    </source>
</evidence>
<evidence type="ECO:0000256" key="18">
    <source>
        <dbReference type="ARBA" id="ARBA00030599"/>
    </source>
</evidence>
<evidence type="ECO:0000313" key="21">
    <source>
        <dbReference type="EMBL" id="EEH57747.1"/>
    </source>
</evidence>
<dbReference type="PROSITE" id="PS00445">
    <property type="entry name" value="FGGY_KINASES_2"/>
    <property type="match status" value="1"/>
</dbReference>
<evidence type="ECO:0000256" key="5">
    <source>
        <dbReference type="ARBA" id="ARBA00001954"/>
    </source>
</evidence>
<dbReference type="EC" id="2.7.1.30" evidence="8"/>
<dbReference type="EC" id="5.1.3.1" evidence="9"/>
<dbReference type="InterPro" id="IPR018485">
    <property type="entry name" value="FGGY_C"/>
</dbReference>
<keyword evidence="17" id="KW-0119">Carbohydrate metabolism</keyword>
<dbReference type="GO" id="GO:0004750">
    <property type="term" value="F:D-ribulose-phosphate 3-epimerase activity"/>
    <property type="evidence" value="ECO:0007669"/>
    <property type="project" value="UniProtKB-EC"/>
</dbReference>
<evidence type="ECO:0000256" key="15">
    <source>
        <dbReference type="ARBA" id="ARBA00022935"/>
    </source>
</evidence>
<dbReference type="SUPFAM" id="SSF53067">
    <property type="entry name" value="Actin-like ATPase domain"/>
    <property type="match status" value="2"/>
</dbReference>
<dbReference type="FunFam" id="3.20.20.70:FF:000004">
    <property type="entry name" value="Ribulose-phosphate 3-epimerase"/>
    <property type="match status" value="1"/>
</dbReference>
<name>C1MQP7_MICPC</name>
<evidence type="ECO:0000256" key="1">
    <source>
        <dbReference type="ARBA" id="ARBA00001782"/>
    </source>
</evidence>
<dbReference type="GO" id="GO:0005737">
    <property type="term" value="C:cytoplasm"/>
    <property type="evidence" value="ECO:0007669"/>
    <property type="project" value="UniProtKB-ARBA"/>
</dbReference>
<dbReference type="Pfam" id="PF00834">
    <property type="entry name" value="Ribul_P_3_epim"/>
    <property type="match status" value="1"/>
</dbReference>
<evidence type="ECO:0000256" key="17">
    <source>
        <dbReference type="ARBA" id="ARBA00023277"/>
    </source>
</evidence>
<dbReference type="InterPro" id="IPR013785">
    <property type="entry name" value="Aldolase_TIM"/>
</dbReference>
<evidence type="ECO:0000256" key="12">
    <source>
        <dbReference type="ARBA" id="ARBA00022741"/>
    </source>
</evidence>
<dbReference type="eggNOG" id="KOG3111">
    <property type="taxonomic scope" value="Eukaryota"/>
</dbReference>
<dbReference type="Pfam" id="PF00370">
    <property type="entry name" value="FGGY_N"/>
    <property type="match status" value="1"/>
</dbReference>
<dbReference type="UniPathway" id="UPA00618">
    <property type="reaction ID" value="UER00672"/>
</dbReference>
<feature type="domain" description="Carbohydrate kinase FGGY N-terminal" evidence="19">
    <location>
        <begin position="6"/>
        <end position="254"/>
    </location>
</feature>
<evidence type="ECO:0000256" key="9">
    <source>
        <dbReference type="ARBA" id="ARBA00013188"/>
    </source>
</evidence>
<evidence type="ECO:0000313" key="22">
    <source>
        <dbReference type="Proteomes" id="UP000001876"/>
    </source>
</evidence>
<evidence type="ECO:0000259" key="19">
    <source>
        <dbReference type="Pfam" id="PF00370"/>
    </source>
</evidence>
<keyword evidence="10" id="KW-0808">Transferase</keyword>
<comment type="cofactor">
    <cofactor evidence="4">
        <name>Zn(2+)</name>
        <dbReference type="ChEBI" id="CHEBI:29105"/>
    </cofactor>
</comment>
<dbReference type="GO" id="GO:0046872">
    <property type="term" value="F:metal ion binding"/>
    <property type="evidence" value="ECO:0007669"/>
    <property type="project" value="UniProtKB-KW"/>
</dbReference>
<dbReference type="EMBL" id="GG663738">
    <property type="protein sequence ID" value="EEH57747.1"/>
    <property type="molecule type" value="Genomic_DNA"/>
</dbReference>
<dbReference type="InterPro" id="IPR043129">
    <property type="entry name" value="ATPase_NBD"/>
</dbReference>
<comment type="similarity">
    <text evidence="7">Belongs to the ribulose-phosphate 3-epimerase family.</text>
</comment>
<evidence type="ECO:0000256" key="4">
    <source>
        <dbReference type="ARBA" id="ARBA00001947"/>
    </source>
</evidence>
<dbReference type="InterPro" id="IPR011060">
    <property type="entry name" value="RibuloseP-bd_barrel"/>
</dbReference>
<evidence type="ECO:0000256" key="2">
    <source>
        <dbReference type="ARBA" id="ARBA00001936"/>
    </source>
</evidence>
<comment type="cofactor">
    <cofactor evidence="5">
        <name>Fe(2+)</name>
        <dbReference type="ChEBI" id="CHEBI:29033"/>
    </cofactor>
</comment>
<dbReference type="GO" id="GO:0008741">
    <property type="term" value="F:ribulokinase activity"/>
    <property type="evidence" value="ECO:0007669"/>
    <property type="project" value="InterPro"/>
</dbReference>
<comment type="catalytic activity">
    <reaction evidence="1">
        <text>D-ribulose 5-phosphate = D-xylulose 5-phosphate</text>
        <dbReference type="Rhea" id="RHEA:13677"/>
        <dbReference type="ChEBI" id="CHEBI:57737"/>
        <dbReference type="ChEBI" id="CHEBI:58121"/>
        <dbReference type="EC" id="5.1.3.1"/>
    </reaction>
</comment>
<evidence type="ECO:0000256" key="14">
    <source>
        <dbReference type="ARBA" id="ARBA00022840"/>
    </source>
</evidence>
<dbReference type="SUPFAM" id="SSF51366">
    <property type="entry name" value="Ribulose-phoshate binding barrel"/>
    <property type="match status" value="1"/>
</dbReference>